<dbReference type="Proteomes" id="UP000294003">
    <property type="component" value="Unassembled WGS sequence"/>
</dbReference>
<gene>
    <name evidence="1" type="ORF">DL762_008672</name>
</gene>
<reference evidence="1 2" key="1">
    <citation type="submission" date="2018-06" db="EMBL/GenBank/DDBJ databases">
        <title>Complete Genomes of Monosporascus.</title>
        <authorList>
            <person name="Robinson A.J."/>
            <person name="Natvig D.O."/>
        </authorList>
    </citation>
    <scope>NUCLEOTIDE SEQUENCE [LARGE SCALE GENOMIC DNA]</scope>
    <source>
        <strain evidence="1 2">CBS 609.92</strain>
    </source>
</reference>
<comment type="caution">
    <text evidence="1">The sequence shown here is derived from an EMBL/GenBank/DDBJ whole genome shotgun (WGS) entry which is preliminary data.</text>
</comment>
<evidence type="ECO:0000313" key="1">
    <source>
        <dbReference type="EMBL" id="RYO78487.1"/>
    </source>
</evidence>
<proteinExistence type="predicted"/>
<accession>A0ABY0GVS7</accession>
<dbReference type="EMBL" id="QJNS01000381">
    <property type="protein sequence ID" value="RYO78487.1"/>
    <property type="molecule type" value="Genomic_DNA"/>
</dbReference>
<name>A0ABY0GVS7_9PEZI</name>
<sequence>MAAAGDNDPKLKKLQDEEQRLGKSLEAQGEKIKSHKKYIGEVSMIADEYLELLQARGSWLGDVGGLAQYGRSEPR</sequence>
<evidence type="ECO:0000313" key="2">
    <source>
        <dbReference type="Proteomes" id="UP000294003"/>
    </source>
</evidence>
<protein>
    <submittedName>
        <fullName evidence="1">Uncharacterized protein</fullName>
    </submittedName>
</protein>
<keyword evidence="2" id="KW-1185">Reference proteome</keyword>
<organism evidence="1 2">
    <name type="scientific">Monosporascus cannonballus</name>
    <dbReference type="NCBI Taxonomy" id="155416"/>
    <lineage>
        <taxon>Eukaryota</taxon>
        <taxon>Fungi</taxon>
        <taxon>Dikarya</taxon>
        <taxon>Ascomycota</taxon>
        <taxon>Pezizomycotina</taxon>
        <taxon>Sordariomycetes</taxon>
        <taxon>Xylariomycetidae</taxon>
        <taxon>Xylariales</taxon>
        <taxon>Xylariales incertae sedis</taxon>
        <taxon>Monosporascus</taxon>
    </lineage>
</organism>